<organism evidence="2 3">
    <name type="scientific">Thermosynechococcus sichuanensis E542</name>
    <dbReference type="NCBI Taxonomy" id="2016101"/>
    <lineage>
        <taxon>Bacteria</taxon>
        <taxon>Bacillati</taxon>
        <taxon>Cyanobacteriota</taxon>
        <taxon>Cyanophyceae</taxon>
        <taxon>Acaryochloridales</taxon>
        <taxon>Thermosynechococcaceae</taxon>
        <taxon>Thermosynechococcus</taxon>
        <taxon>Thermosynechococcus sichuanensis</taxon>
    </lineage>
</organism>
<evidence type="ECO:0000313" key="2">
    <source>
        <dbReference type="EMBL" id="QLL29809.1"/>
    </source>
</evidence>
<name>A0A7D6INA4_9CYAN</name>
<dbReference type="Pfam" id="PF09376">
    <property type="entry name" value="NurA"/>
    <property type="match status" value="1"/>
</dbReference>
<keyword evidence="3" id="KW-1185">Reference proteome</keyword>
<feature type="domain" description="NurA" evidence="1">
    <location>
        <begin position="81"/>
        <end position="361"/>
    </location>
</feature>
<dbReference type="InterPro" id="IPR018977">
    <property type="entry name" value="NurA_domain"/>
</dbReference>
<sequence length="399" mass="44810">MLDFVKVAAQMGTVGQVIRQGAIASQQKQARALEVLKRMAENLDTYRQAIQAWGDSFPFNAAEPIESLTVKHAVLPAPTSHTIFATDGSQIAPSHHEIAYCYLINVGRVAIAYGQGQRPHLDSVPQLVYDPDELGRSRGWGLTIEDWLRYRRTQAEMLALVELIQTQNKQAPSLALVDGSLIFWAWESLPPMVREELLTPILAAWDELRAKGIPLVGYVSASRSHETVNFLRLGVCPYPEPNCALHCGQTSQLSLEATRDRPPCQVFDPLRDVLLWQAHLAPQQYSPLWRSRSRILEHYGEHHIYVAYLHGGSEVVRLEVPEWVAREAELWQQAVSLTAAQIAKGRGYPVALAEAHNLAVVRGSDRQRFFALLERELIKAGHWHVAPSPKEQRKRQSIA</sequence>
<dbReference type="RefSeq" id="WP_181496197.1">
    <property type="nucleotide sequence ID" value="NZ_CP032152.1"/>
</dbReference>
<protein>
    <submittedName>
        <fullName evidence="2">DNA double-strand break repair nuclease NurA</fullName>
    </submittedName>
</protein>
<gene>
    <name evidence="2" type="ORF">D3A95_03100</name>
</gene>
<dbReference type="AlphaFoldDB" id="A0A7D6INA4"/>
<reference evidence="3" key="1">
    <citation type="submission" date="2018-09" db="EMBL/GenBank/DDBJ databases">
        <title>Complete genome sequence of thermophilic cyanobacteria strain Thermosynechococcus elongatus PKUAC-SCTE542.</title>
        <authorList>
            <person name="Liang Y."/>
            <person name="Tang J."/>
            <person name="Daroch M."/>
        </authorList>
    </citation>
    <scope>NUCLEOTIDE SEQUENCE [LARGE SCALE GENOMIC DNA]</scope>
    <source>
        <strain evidence="3">E542</strain>
    </source>
</reference>
<evidence type="ECO:0000313" key="3">
    <source>
        <dbReference type="Proteomes" id="UP000261812"/>
    </source>
</evidence>
<proteinExistence type="predicted"/>
<evidence type="ECO:0000259" key="1">
    <source>
        <dbReference type="SMART" id="SM00933"/>
    </source>
</evidence>
<dbReference type="KEGG" id="tsq:D3A95_03100"/>
<dbReference type="Proteomes" id="UP000261812">
    <property type="component" value="Chromosome"/>
</dbReference>
<dbReference type="SMART" id="SM00933">
    <property type="entry name" value="NurA"/>
    <property type="match status" value="1"/>
</dbReference>
<dbReference type="EMBL" id="CP032152">
    <property type="protein sequence ID" value="QLL29809.1"/>
    <property type="molecule type" value="Genomic_DNA"/>
</dbReference>
<accession>A0A7D6INA4</accession>